<dbReference type="Gene3D" id="2.60.120.1440">
    <property type="match status" value="1"/>
</dbReference>
<evidence type="ECO:0000259" key="3">
    <source>
        <dbReference type="Pfam" id="PF16344"/>
    </source>
</evidence>
<keyword evidence="1" id="KW-0812">Transmembrane</keyword>
<evidence type="ECO:0000313" key="4">
    <source>
        <dbReference type="EMBL" id="PTN08020.1"/>
    </source>
</evidence>
<protein>
    <submittedName>
        <fullName evidence="4">FecR family protein</fullName>
    </submittedName>
</protein>
<proteinExistence type="predicted"/>
<dbReference type="Pfam" id="PF16344">
    <property type="entry name" value="FecR_C"/>
    <property type="match status" value="1"/>
</dbReference>
<dbReference type="InterPro" id="IPR032508">
    <property type="entry name" value="FecR_C"/>
</dbReference>
<dbReference type="OrthoDB" id="1523735at2"/>
<gene>
    <name evidence="4" type="ORF">C8N47_11160</name>
</gene>
<keyword evidence="1" id="KW-1133">Transmembrane helix</keyword>
<dbReference type="FunFam" id="2.60.120.1440:FF:000001">
    <property type="entry name" value="Putative anti-sigma factor"/>
    <property type="match status" value="1"/>
</dbReference>
<accession>A0A2T5C0B9</accession>
<dbReference type="InterPro" id="IPR012373">
    <property type="entry name" value="Ferrdict_sens_TM"/>
</dbReference>
<evidence type="ECO:0000313" key="5">
    <source>
        <dbReference type="Proteomes" id="UP000243525"/>
    </source>
</evidence>
<dbReference type="Gene3D" id="3.55.50.30">
    <property type="match status" value="1"/>
</dbReference>
<dbReference type="GO" id="GO:0016989">
    <property type="term" value="F:sigma factor antagonist activity"/>
    <property type="evidence" value="ECO:0007669"/>
    <property type="project" value="TreeGrafter"/>
</dbReference>
<keyword evidence="5" id="KW-1185">Reference proteome</keyword>
<organism evidence="4 5">
    <name type="scientific">Mangrovibacterium marinum</name>
    <dbReference type="NCBI Taxonomy" id="1639118"/>
    <lineage>
        <taxon>Bacteria</taxon>
        <taxon>Pseudomonadati</taxon>
        <taxon>Bacteroidota</taxon>
        <taxon>Bacteroidia</taxon>
        <taxon>Marinilabiliales</taxon>
        <taxon>Prolixibacteraceae</taxon>
        <taxon>Mangrovibacterium</taxon>
    </lineage>
</organism>
<feature type="transmembrane region" description="Helical" evidence="1">
    <location>
        <begin position="87"/>
        <end position="107"/>
    </location>
</feature>
<evidence type="ECO:0000259" key="2">
    <source>
        <dbReference type="Pfam" id="PF04773"/>
    </source>
</evidence>
<dbReference type="Pfam" id="PF04773">
    <property type="entry name" value="FecR"/>
    <property type="match status" value="1"/>
</dbReference>
<dbReference type="RefSeq" id="WP_107822750.1">
    <property type="nucleotide sequence ID" value="NZ_OY782574.1"/>
</dbReference>
<comment type="caution">
    <text evidence="4">The sequence shown here is derived from an EMBL/GenBank/DDBJ whole genome shotgun (WGS) entry which is preliminary data.</text>
</comment>
<name>A0A2T5C0B9_9BACT</name>
<evidence type="ECO:0000256" key="1">
    <source>
        <dbReference type="SAM" id="Phobius"/>
    </source>
</evidence>
<reference evidence="4 5" key="1">
    <citation type="submission" date="2018-04" db="EMBL/GenBank/DDBJ databases">
        <title>Genomic Encyclopedia of Archaeal and Bacterial Type Strains, Phase II (KMG-II): from individual species to whole genera.</title>
        <authorList>
            <person name="Goeker M."/>
        </authorList>
    </citation>
    <scope>NUCLEOTIDE SEQUENCE [LARGE SCALE GENOMIC DNA]</scope>
    <source>
        <strain evidence="4 5">DSM 28823</strain>
    </source>
</reference>
<keyword evidence="1" id="KW-0472">Membrane</keyword>
<sequence>MKESQTPWEAIGAYLNNRSDKASEAIIKTWLKEVPENIQLFREIVDTSYLTRQQPTAYQPDTEQLWAELMTRIQPSEKKPKTRILRYLKYPAVAAALIIAFLCGQLLTPTPEQQAESPLTYASLVTEAGQRSQMTLPDGTRVWLNADSELKYASNFNSQNRDVYISGECYFEVSKNLHKPFIVHANDLQVKVYGTHFNVRESARQQQSEVTLVEGKVEVLSPENQSLSYLSPGEKLTLRENRYSVKKEQNPLAQIAWTQGVLTFVDQPFEEVVEYLENWYGVSIQLDQALHNNHRYTFKVKTESLREVLELISVITPIRYKIDGEQVYISMKKS</sequence>
<dbReference type="Proteomes" id="UP000243525">
    <property type="component" value="Unassembled WGS sequence"/>
</dbReference>
<dbReference type="AlphaFoldDB" id="A0A2T5C0B9"/>
<dbReference type="PANTHER" id="PTHR30273:SF2">
    <property type="entry name" value="PROTEIN FECR"/>
    <property type="match status" value="1"/>
</dbReference>
<dbReference type="PIRSF" id="PIRSF018266">
    <property type="entry name" value="FecR"/>
    <property type="match status" value="1"/>
</dbReference>
<feature type="domain" description="Protein FecR C-terminal" evidence="3">
    <location>
        <begin position="262"/>
        <end position="329"/>
    </location>
</feature>
<dbReference type="EMBL" id="QAAD01000011">
    <property type="protein sequence ID" value="PTN08020.1"/>
    <property type="molecule type" value="Genomic_DNA"/>
</dbReference>
<feature type="domain" description="FecR protein" evidence="2">
    <location>
        <begin position="124"/>
        <end position="218"/>
    </location>
</feature>
<dbReference type="InterPro" id="IPR006860">
    <property type="entry name" value="FecR"/>
</dbReference>
<dbReference type="PANTHER" id="PTHR30273">
    <property type="entry name" value="PERIPLASMIC SIGNAL SENSOR AND SIGMA FACTOR ACTIVATOR FECR-RELATED"/>
    <property type="match status" value="1"/>
</dbReference>